<name>A0A6A6BP01_9PEZI</name>
<gene>
    <name evidence="1" type="ORF">K452DRAFT_284904</name>
</gene>
<dbReference type="AlphaFoldDB" id="A0A6A6BP01"/>
<dbReference type="RefSeq" id="XP_033400289.1">
    <property type="nucleotide sequence ID" value="XM_033540024.1"/>
</dbReference>
<organism evidence="1 2">
    <name type="scientific">Aplosporella prunicola CBS 121167</name>
    <dbReference type="NCBI Taxonomy" id="1176127"/>
    <lineage>
        <taxon>Eukaryota</taxon>
        <taxon>Fungi</taxon>
        <taxon>Dikarya</taxon>
        <taxon>Ascomycota</taxon>
        <taxon>Pezizomycotina</taxon>
        <taxon>Dothideomycetes</taxon>
        <taxon>Dothideomycetes incertae sedis</taxon>
        <taxon>Botryosphaeriales</taxon>
        <taxon>Aplosporellaceae</taxon>
        <taxon>Aplosporella</taxon>
    </lineage>
</organism>
<dbReference type="Proteomes" id="UP000799438">
    <property type="component" value="Unassembled WGS sequence"/>
</dbReference>
<accession>A0A6A6BP01</accession>
<dbReference type="GeneID" id="54297520"/>
<evidence type="ECO:0000313" key="1">
    <source>
        <dbReference type="EMBL" id="KAF2144577.1"/>
    </source>
</evidence>
<keyword evidence="2" id="KW-1185">Reference proteome</keyword>
<proteinExistence type="predicted"/>
<sequence length="75" mass="8715">MREGGPRGDLCFIPTFTGERKELQSAFASRSLEKWFGRSRCGGSQVRNKDWKKDMHGERELFTYLVPSWDSRSIT</sequence>
<dbReference type="EMBL" id="ML995479">
    <property type="protein sequence ID" value="KAF2144577.1"/>
    <property type="molecule type" value="Genomic_DNA"/>
</dbReference>
<reference evidence="1" key="1">
    <citation type="journal article" date="2020" name="Stud. Mycol.">
        <title>101 Dothideomycetes genomes: a test case for predicting lifestyles and emergence of pathogens.</title>
        <authorList>
            <person name="Haridas S."/>
            <person name="Albert R."/>
            <person name="Binder M."/>
            <person name="Bloem J."/>
            <person name="Labutti K."/>
            <person name="Salamov A."/>
            <person name="Andreopoulos B."/>
            <person name="Baker S."/>
            <person name="Barry K."/>
            <person name="Bills G."/>
            <person name="Bluhm B."/>
            <person name="Cannon C."/>
            <person name="Castanera R."/>
            <person name="Culley D."/>
            <person name="Daum C."/>
            <person name="Ezra D."/>
            <person name="Gonzalez J."/>
            <person name="Henrissat B."/>
            <person name="Kuo A."/>
            <person name="Liang C."/>
            <person name="Lipzen A."/>
            <person name="Lutzoni F."/>
            <person name="Magnuson J."/>
            <person name="Mondo S."/>
            <person name="Nolan M."/>
            <person name="Ohm R."/>
            <person name="Pangilinan J."/>
            <person name="Park H.-J."/>
            <person name="Ramirez L."/>
            <person name="Alfaro M."/>
            <person name="Sun H."/>
            <person name="Tritt A."/>
            <person name="Yoshinaga Y."/>
            <person name="Zwiers L.-H."/>
            <person name="Turgeon B."/>
            <person name="Goodwin S."/>
            <person name="Spatafora J."/>
            <person name="Crous P."/>
            <person name="Grigoriev I."/>
        </authorList>
    </citation>
    <scope>NUCLEOTIDE SEQUENCE</scope>
    <source>
        <strain evidence="1">CBS 121167</strain>
    </source>
</reference>
<evidence type="ECO:0000313" key="2">
    <source>
        <dbReference type="Proteomes" id="UP000799438"/>
    </source>
</evidence>
<protein>
    <submittedName>
        <fullName evidence="1">Uncharacterized protein</fullName>
    </submittedName>
</protein>